<sequence>GSTIVEYPDSLHKFQIKRTDTDLKRVFKRKELKLSIFHKAGFLRADRLLGTASVKLAPFEETATIHESVDIYDNEHKKKPEGKLEVKIRMKEALGQTKSSESSLQQWLVIDRFEDISYNSKSSTSHLQLKSNSTTSIYKESSSICTCL</sequence>
<dbReference type="AlphaFoldDB" id="A0A8S3F904"/>
<evidence type="ECO:0000313" key="2">
    <source>
        <dbReference type="Proteomes" id="UP000681967"/>
    </source>
</evidence>
<accession>A0A8S3F904</accession>
<dbReference type="PANTHER" id="PTHR13076">
    <property type="entry name" value="COILED-COIL AND C2 DOMAIN-CONTAINING PROTEIN 1-LIKE"/>
    <property type="match status" value="1"/>
</dbReference>
<comment type="caution">
    <text evidence="1">The sequence shown here is derived from an EMBL/GenBank/DDBJ whole genome shotgun (WGS) entry which is preliminary data.</text>
</comment>
<dbReference type="InterPro" id="IPR039725">
    <property type="entry name" value="CC2D1A/B"/>
</dbReference>
<protein>
    <submittedName>
        <fullName evidence="1">Uncharacterized protein</fullName>
    </submittedName>
</protein>
<evidence type="ECO:0000313" key="1">
    <source>
        <dbReference type="EMBL" id="CAF5109845.1"/>
    </source>
</evidence>
<feature type="non-terminal residue" evidence="1">
    <location>
        <position position="1"/>
    </location>
</feature>
<dbReference type="GO" id="GO:0001227">
    <property type="term" value="F:DNA-binding transcription repressor activity, RNA polymerase II-specific"/>
    <property type="evidence" value="ECO:0007669"/>
    <property type="project" value="InterPro"/>
</dbReference>
<reference evidence="1" key="1">
    <citation type="submission" date="2021-02" db="EMBL/GenBank/DDBJ databases">
        <authorList>
            <person name="Nowell W R."/>
        </authorList>
    </citation>
    <scope>NUCLEOTIDE SEQUENCE</scope>
</reference>
<gene>
    <name evidence="1" type="ORF">BYL167_LOCUS65532</name>
</gene>
<dbReference type="EMBL" id="CAJOBH010241164">
    <property type="protein sequence ID" value="CAF5109845.1"/>
    <property type="molecule type" value="Genomic_DNA"/>
</dbReference>
<proteinExistence type="predicted"/>
<dbReference type="Proteomes" id="UP000681967">
    <property type="component" value="Unassembled WGS sequence"/>
</dbReference>
<dbReference type="PANTHER" id="PTHR13076:SF9">
    <property type="entry name" value="COILED-COIL AND C2 DOMAIN-CONTAINING PROTEIN 1-LIKE"/>
    <property type="match status" value="1"/>
</dbReference>
<name>A0A8S3F904_9BILA</name>
<organism evidence="1 2">
    <name type="scientific">Rotaria magnacalcarata</name>
    <dbReference type="NCBI Taxonomy" id="392030"/>
    <lineage>
        <taxon>Eukaryota</taxon>
        <taxon>Metazoa</taxon>
        <taxon>Spiralia</taxon>
        <taxon>Gnathifera</taxon>
        <taxon>Rotifera</taxon>
        <taxon>Eurotatoria</taxon>
        <taxon>Bdelloidea</taxon>
        <taxon>Philodinida</taxon>
        <taxon>Philodinidae</taxon>
        <taxon>Rotaria</taxon>
    </lineage>
</organism>